<organism evidence="1 2">
    <name type="scientific">Violaceomyces palustris</name>
    <dbReference type="NCBI Taxonomy" id="1673888"/>
    <lineage>
        <taxon>Eukaryota</taxon>
        <taxon>Fungi</taxon>
        <taxon>Dikarya</taxon>
        <taxon>Basidiomycota</taxon>
        <taxon>Ustilaginomycotina</taxon>
        <taxon>Ustilaginomycetes</taxon>
        <taxon>Violaceomycetales</taxon>
        <taxon>Violaceomycetaceae</taxon>
        <taxon>Violaceomyces</taxon>
    </lineage>
</organism>
<gene>
    <name evidence="1" type="ORF">IE53DRAFT_43866</name>
</gene>
<sequence length="182" mass="19980">MGGGREKGKLAQPQLEGVASQGLDLSIGERQLKTSGREIPDCLPPLLPPVMKGLCPLPLTRWGVVTSFLFPKPRIGYESRVSTPENKHVWIVNASRRQKRKEEGMNEVHSFDYNPGSQLPSSISCVLGGQPTERIVGSQSKVGPIFFSRSPWLPASLSLDSNGVELAAGVTRTACDYFWYRL</sequence>
<evidence type="ECO:0000313" key="2">
    <source>
        <dbReference type="Proteomes" id="UP000245626"/>
    </source>
</evidence>
<dbReference type="EMBL" id="KZ819831">
    <property type="protein sequence ID" value="PWN51597.1"/>
    <property type="molecule type" value="Genomic_DNA"/>
</dbReference>
<evidence type="ECO:0000313" key="1">
    <source>
        <dbReference type="EMBL" id="PWN51597.1"/>
    </source>
</evidence>
<keyword evidence="2" id="KW-1185">Reference proteome</keyword>
<reference evidence="1 2" key="1">
    <citation type="journal article" date="2018" name="Mol. Biol. Evol.">
        <title>Broad Genomic Sampling Reveals a Smut Pathogenic Ancestry of the Fungal Clade Ustilaginomycotina.</title>
        <authorList>
            <person name="Kijpornyongpan T."/>
            <person name="Mondo S.J."/>
            <person name="Barry K."/>
            <person name="Sandor L."/>
            <person name="Lee J."/>
            <person name="Lipzen A."/>
            <person name="Pangilinan J."/>
            <person name="LaButti K."/>
            <person name="Hainaut M."/>
            <person name="Henrissat B."/>
            <person name="Grigoriev I.V."/>
            <person name="Spatafora J.W."/>
            <person name="Aime M.C."/>
        </authorList>
    </citation>
    <scope>NUCLEOTIDE SEQUENCE [LARGE SCALE GENOMIC DNA]</scope>
    <source>
        <strain evidence="1 2">SA 807</strain>
    </source>
</reference>
<dbReference type="Proteomes" id="UP000245626">
    <property type="component" value="Unassembled WGS sequence"/>
</dbReference>
<name>A0ACD0P0P3_9BASI</name>
<proteinExistence type="predicted"/>
<protein>
    <submittedName>
        <fullName evidence="1">Uncharacterized protein</fullName>
    </submittedName>
</protein>
<accession>A0ACD0P0P3</accession>